<dbReference type="InterPro" id="IPR036864">
    <property type="entry name" value="Zn2-C6_fun-type_DNA-bd_sf"/>
</dbReference>
<comment type="subcellular location">
    <subcellularLocation>
        <location evidence="1">Nucleus</location>
    </subcellularLocation>
</comment>
<dbReference type="GO" id="GO:0000981">
    <property type="term" value="F:DNA-binding transcription factor activity, RNA polymerase II-specific"/>
    <property type="evidence" value="ECO:0007669"/>
    <property type="project" value="InterPro"/>
</dbReference>
<feature type="region of interest" description="Disordered" evidence="3">
    <location>
        <begin position="1"/>
        <end position="39"/>
    </location>
</feature>
<feature type="region of interest" description="Disordered" evidence="3">
    <location>
        <begin position="137"/>
        <end position="192"/>
    </location>
</feature>
<dbReference type="EMBL" id="LFIW01002754">
    <property type="protein sequence ID" value="KZL63572.1"/>
    <property type="molecule type" value="Genomic_DNA"/>
</dbReference>
<keyword evidence="2" id="KW-0539">Nucleus</keyword>
<name>A0A166LIY3_COLIC</name>
<reference evidence="5 6" key="1">
    <citation type="submission" date="2015-06" db="EMBL/GenBank/DDBJ databases">
        <title>Survival trade-offs in plant roots during colonization by closely related pathogenic and mutualistic fungi.</title>
        <authorList>
            <person name="Hacquard S."/>
            <person name="Kracher B."/>
            <person name="Hiruma K."/>
            <person name="Weinman A."/>
            <person name="Muench P."/>
            <person name="Garrido Oter R."/>
            <person name="Ver Loren van Themaat E."/>
            <person name="Dallerey J.-F."/>
            <person name="Damm U."/>
            <person name="Henrissat B."/>
            <person name="Lespinet O."/>
            <person name="Thon M."/>
            <person name="Kemen E."/>
            <person name="McHardy A.C."/>
            <person name="Schulze-Lefert P."/>
            <person name="O'Connell R.J."/>
        </authorList>
    </citation>
    <scope>NUCLEOTIDE SEQUENCE [LARGE SCALE GENOMIC DNA]</scope>
    <source>
        <strain evidence="5 6">MAFF 238704</strain>
    </source>
</reference>
<dbReference type="PROSITE" id="PS50048">
    <property type="entry name" value="ZN2_CY6_FUNGAL_2"/>
    <property type="match status" value="1"/>
</dbReference>
<dbReference type="Gene3D" id="4.10.240.10">
    <property type="entry name" value="Zn(2)-C6 fungal-type DNA-binding domain"/>
    <property type="match status" value="1"/>
</dbReference>
<feature type="compositionally biased region" description="Basic and acidic residues" evidence="3">
    <location>
        <begin position="12"/>
        <end position="37"/>
    </location>
</feature>
<dbReference type="PANTHER" id="PTHR37534:SF46">
    <property type="entry name" value="ZN(II)2CYS6 TRANSCRIPTION FACTOR (EUROFUNG)"/>
    <property type="match status" value="1"/>
</dbReference>
<feature type="compositionally biased region" description="Basic and acidic residues" evidence="3">
    <location>
        <begin position="138"/>
        <end position="168"/>
    </location>
</feature>
<dbReference type="InterPro" id="IPR021858">
    <property type="entry name" value="Fun_TF"/>
</dbReference>
<proteinExistence type="predicted"/>
<gene>
    <name evidence="5" type="ORF">CI238_02930</name>
</gene>
<feature type="compositionally biased region" description="Polar residues" evidence="3">
    <location>
        <begin position="178"/>
        <end position="187"/>
    </location>
</feature>
<feature type="region of interest" description="Disordered" evidence="3">
    <location>
        <begin position="86"/>
        <end position="121"/>
    </location>
</feature>
<dbReference type="GO" id="GO:0008270">
    <property type="term" value="F:zinc ion binding"/>
    <property type="evidence" value="ECO:0007669"/>
    <property type="project" value="InterPro"/>
</dbReference>
<evidence type="ECO:0000256" key="2">
    <source>
        <dbReference type="ARBA" id="ARBA00023242"/>
    </source>
</evidence>
<dbReference type="Pfam" id="PF00172">
    <property type="entry name" value="Zn_clus"/>
    <property type="match status" value="1"/>
</dbReference>
<feature type="domain" description="Zn(2)-C6 fungal-type" evidence="4">
    <location>
        <begin position="47"/>
        <end position="75"/>
    </location>
</feature>
<evidence type="ECO:0000313" key="5">
    <source>
        <dbReference type="EMBL" id="KZL63572.1"/>
    </source>
</evidence>
<accession>A0A166LIY3</accession>
<evidence type="ECO:0000256" key="3">
    <source>
        <dbReference type="SAM" id="MobiDB-lite"/>
    </source>
</evidence>
<organism evidence="5 6">
    <name type="scientific">Colletotrichum incanum</name>
    <name type="common">Soybean anthracnose fungus</name>
    <dbReference type="NCBI Taxonomy" id="1573173"/>
    <lineage>
        <taxon>Eukaryota</taxon>
        <taxon>Fungi</taxon>
        <taxon>Dikarya</taxon>
        <taxon>Ascomycota</taxon>
        <taxon>Pezizomycotina</taxon>
        <taxon>Sordariomycetes</taxon>
        <taxon>Hypocreomycetidae</taxon>
        <taxon>Glomerellales</taxon>
        <taxon>Glomerellaceae</taxon>
        <taxon>Colletotrichum</taxon>
        <taxon>Colletotrichum spaethianum species complex</taxon>
    </lineage>
</organism>
<dbReference type="SMART" id="SM00066">
    <property type="entry name" value="GAL4"/>
    <property type="match status" value="1"/>
</dbReference>
<dbReference type="STRING" id="1573173.A0A166LIY3"/>
<comment type="caution">
    <text evidence="5">The sequence shown here is derived from an EMBL/GenBank/DDBJ whole genome shotgun (WGS) entry which is preliminary data.</text>
</comment>
<sequence length="580" mass="65592">MEYASPLFGTIDEDRPVPSHRSSMADRATERHPEKTAGRKRQKTFTGCWTCRQRHVKCDEQRPRCKRCSTGNFACQGYGTRLTWLAPTSQGGQKSGGRNRVRAEAMPSSGIPKQPSNQEVSSTINIPVCSPFSAFRAFEPRPTSETRRSADQRRRTTKAKDQASRDLRGANNLGLGTIQHNPINNPAVNKADRLEGVPNDRSISLDYDDAVHSVQDRREFDIWAIGNGSSWPLEGGQPPSTWHTFSQHKPNGGRGSYDSFDHLSISRMAHQANLSGHELEEGLVLHHKQLSFHHLMQNLNCKGHDERMASLATLCLWTLIHFITGTPGAWREVMKVTRNLLEEISIDTWNQSTTAALTYQSFSSAFALIQSQFLGRLEFPAPLKTNLPGVEMPKSQIMPAQSLELVYSFNTKLLQAPCLSPDELDQLEIEFALSTPEPSTDFDARNADSAMVHHHRSLFYYASLLYFKCNSGRRGPEQEIQNMVARCMDHMEHLELLQNDSSPNTWIYAAVAFEAATPELRYRMRYLFSKRKSLGIATWDTLLLAVEKVWMRRDTAHPGFAPEAWTRILAEMPEFDVILY</sequence>
<dbReference type="Proteomes" id="UP000076584">
    <property type="component" value="Unassembled WGS sequence"/>
</dbReference>
<protein>
    <submittedName>
        <fullName evidence="5">Arginine metabolism regulation protein ii</fullName>
    </submittedName>
</protein>
<dbReference type="InterPro" id="IPR001138">
    <property type="entry name" value="Zn2Cys6_DnaBD"/>
</dbReference>
<dbReference type="AlphaFoldDB" id="A0A166LIY3"/>
<evidence type="ECO:0000256" key="1">
    <source>
        <dbReference type="ARBA" id="ARBA00004123"/>
    </source>
</evidence>
<evidence type="ECO:0000259" key="4">
    <source>
        <dbReference type="PROSITE" id="PS50048"/>
    </source>
</evidence>
<dbReference type="GO" id="GO:0005634">
    <property type="term" value="C:nucleus"/>
    <property type="evidence" value="ECO:0007669"/>
    <property type="project" value="UniProtKB-SubCell"/>
</dbReference>
<evidence type="ECO:0000313" key="6">
    <source>
        <dbReference type="Proteomes" id="UP000076584"/>
    </source>
</evidence>
<dbReference type="PROSITE" id="PS00463">
    <property type="entry name" value="ZN2_CY6_FUNGAL_1"/>
    <property type="match status" value="1"/>
</dbReference>
<dbReference type="Pfam" id="PF11951">
    <property type="entry name" value="Fungal_trans_2"/>
    <property type="match status" value="1"/>
</dbReference>
<dbReference type="PANTHER" id="PTHR37534">
    <property type="entry name" value="TRANSCRIPTIONAL ACTIVATOR PROTEIN UGA3"/>
    <property type="match status" value="1"/>
</dbReference>
<dbReference type="CDD" id="cd00067">
    <property type="entry name" value="GAL4"/>
    <property type="match status" value="1"/>
</dbReference>
<keyword evidence="6" id="KW-1185">Reference proteome</keyword>
<dbReference type="SUPFAM" id="SSF57701">
    <property type="entry name" value="Zn2/Cys6 DNA-binding domain"/>
    <property type="match status" value="1"/>
</dbReference>